<organism evidence="14 15">
    <name type="scientific">Macrophomina phaseolina (strain MS6)</name>
    <name type="common">Charcoal rot fungus</name>
    <dbReference type="NCBI Taxonomy" id="1126212"/>
    <lineage>
        <taxon>Eukaryota</taxon>
        <taxon>Fungi</taxon>
        <taxon>Dikarya</taxon>
        <taxon>Ascomycota</taxon>
        <taxon>Pezizomycotina</taxon>
        <taxon>Dothideomycetes</taxon>
        <taxon>Dothideomycetes incertae sedis</taxon>
        <taxon>Botryosphaeriales</taxon>
        <taxon>Botryosphaeriaceae</taxon>
        <taxon>Macrophomina</taxon>
    </lineage>
</organism>
<dbReference type="GO" id="GO:0016020">
    <property type="term" value="C:membrane"/>
    <property type="evidence" value="ECO:0007669"/>
    <property type="project" value="UniProtKB-SubCell"/>
</dbReference>
<evidence type="ECO:0000256" key="2">
    <source>
        <dbReference type="ARBA" id="ARBA00004167"/>
    </source>
</evidence>
<dbReference type="GO" id="GO:0020037">
    <property type="term" value="F:heme binding"/>
    <property type="evidence" value="ECO:0007669"/>
    <property type="project" value="InterPro"/>
</dbReference>
<protein>
    <submittedName>
        <fullName evidence="14">Cytochrome P450</fullName>
    </submittedName>
</protein>
<dbReference type="eggNOG" id="KOG0158">
    <property type="taxonomic scope" value="Eukaryota"/>
</dbReference>
<keyword evidence="7" id="KW-1133">Transmembrane helix</keyword>
<dbReference type="AlphaFoldDB" id="K2S454"/>
<dbReference type="VEuPathDB" id="FungiDB:MPH_00948"/>
<dbReference type="SUPFAM" id="SSF48264">
    <property type="entry name" value="Cytochrome P450"/>
    <property type="match status" value="1"/>
</dbReference>
<dbReference type="Gene3D" id="1.10.630.10">
    <property type="entry name" value="Cytochrome P450"/>
    <property type="match status" value="1"/>
</dbReference>
<evidence type="ECO:0000256" key="3">
    <source>
        <dbReference type="ARBA" id="ARBA00010617"/>
    </source>
</evidence>
<keyword evidence="6 12" id="KW-0479">Metal-binding</keyword>
<proteinExistence type="inferred from homology"/>
<dbReference type="OrthoDB" id="1470350at2759"/>
<dbReference type="InterPro" id="IPR017972">
    <property type="entry name" value="Cyt_P450_CS"/>
</dbReference>
<dbReference type="FunFam" id="1.10.630.10:FF:000047">
    <property type="entry name" value="Cytochrome P450 monooxygenase"/>
    <property type="match status" value="1"/>
</dbReference>
<dbReference type="PANTHER" id="PTHR24305">
    <property type="entry name" value="CYTOCHROME P450"/>
    <property type="match status" value="1"/>
</dbReference>
<evidence type="ECO:0000256" key="6">
    <source>
        <dbReference type="ARBA" id="ARBA00022723"/>
    </source>
</evidence>
<gene>
    <name evidence="14" type="ORF">MPH_00948</name>
</gene>
<evidence type="ECO:0000256" key="4">
    <source>
        <dbReference type="ARBA" id="ARBA00022617"/>
    </source>
</evidence>
<accession>K2S454</accession>
<comment type="similarity">
    <text evidence="3 13">Belongs to the cytochrome P450 family.</text>
</comment>
<evidence type="ECO:0000256" key="8">
    <source>
        <dbReference type="ARBA" id="ARBA00023002"/>
    </source>
</evidence>
<keyword evidence="11" id="KW-0472">Membrane</keyword>
<reference evidence="14 15" key="1">
    <citation type="journal article" date="2012" name="BMC Genomics">
        <title>Tools to kill: Genome of one of the most destructive plant pathogenic fungi Macrophomina phaseolina.</title>
        <authorList>
            <person name="Islam M.S."/>
            <person name="Haque M.S."/>
            <person name="Islam M.M."/>
            <person name="Emdad E.M."/>
            <person name="Halim A."/>
            <person name="Hossen Q.M.M."/>
            <person name="Hossain M.Z."/>
            <person name="Ahmed B."/>
            <person name="Rahim S."/>
            <person name="Rahman M.S."/>
            <person name="Alam M.M."/>
            <person name="Hou S."/>
            <person name="Wan X."/>
            <person name="Saito J.A."/>
            <person name="Alam M."/>
        </authorList>
    </citation>
    <scope>NUCLEOTIDE SEQUENCE [LARGE SCALE GENOMIC DNA]</scope>
    <source>
        <strain evidence="14 15">MS6</strain>
    </source>
</reference>
<name>K2S454_MACPH</name>
<evidence type="ECO:0000256" key="13">
    <source>
        <dbReference type="RuleBase" id="RU000461"/>
    </source>
</evidence>
<evidence type="ECO:0000256" key="1">
    <source>
        <dbReference type="ARBA" id="ARBA00001971"/>
    </source>
</evidence>
<dbReference type="EMBL" id="AHHD01000039">
    <property type="protein sequence ID" value="EKG21728.1"/>
    <property type="molecule type" value="Genomic_DNA"/>
</dbReference>
<evidence type="ECO:0000256" key="5">
    <source>
        <dbReference type="ARBA" id="ARBA00022692"/>
    </source>
</evidence>
<dbReference type="CDD" id="cd11058">
    <property type="entry name" value="CYP60B-like"/>
    <property type="match status" value="1"/>
</dbReference>
<dbReference type="PRINTS" id="PR00463">
    <property type="entry name" value="EP450I"/>
</dbReference>
<dbReference type="GO" id="GO:0004497">
    <property type="term" value="F:monooxygenase activity"/>
    <property type="evidence" value="ECO:0007669"/>
    <property type="project" value="UniProtKB-KW"/>
</dbReference>
<dbReference type="GO" id="GO:0009403">
    <property type="term" value="P:toxin biosynthetic process"/>
    <property type="evidence" value="ECO:0007669"/>
    <property type="project" value="UniProtKB-ARBA"/>
</dbReference>
<dbReference type="PROSITE" id="PS00086">
    <property type="entry name" value="CYTOCHROME_P450"/>
    <property type="match status" value="1"/>
</dbReference>
<dbReference type="PRINTS" id="PR00385">
    <property type="entry name" value="P450"/>
</dbReference>
<feature type="binding site" description="axial binding residue" evidence="12">
    <location>
        <position position="438"/>
    </location>
    <ligand>
        <name>heme</name>
        <dbReference type="ChEBI" id="CHEBI:30413"/>
    </ligand>
    <ligandPart>
        <name>Fe</name>
        <dbReference type="ChEBI" id="CHEBI:18248"/>
    </ligandPart>
</feature>
<keyword evidence="5" id="KW-0812">Transmembrane</keyword>
<evidence type="ECO:0000313" key="14">
    <source>
        <dbReference type="EMBL" id="EKG21728.1"/>
    </source>
</evidence>
<comment type="subcellular location">
    <subcellularLocation>
        <location evidence="2">Membrane</location>
        <topology evidence="2">Single-pass membrane protein</topology>
    </subcellularLocation>
</comment>
<evidence type="ECO:0000313" key="15">
    <source>
        <dbReference type="Proteomes" id="UP000007129"/>
    </source>
</evidence>
<evidence type="ECO:0000256" key="11">
    <source>
        <dbReference type="ARBA" id="ARBA00023136"/>
    </source>
</evidence>
<comment type="caution">
    <text evidence="14">The sequence shown here is derived from an EMBL/GenBank/DDBJ whole genome shotgun (WGS) entry which is preliminary data.</text>
</comment>
<keyword evidence="10 13" id="KW-0503">Monooxygenase</keyword>
<dbReference type="InterPro" id="IPR050121">
    <property type="entry name" value="Cytochrome_P450_monoxygenase"/>
</dbReference>
<keyword evidence="4 12" id="KW-0349">Heme</keyword>
<evidence type="ECO:0000256" key="7">
    <source>
        <dbReference type="ARBA" id="ARBA00022989"/>
    </source>
</evidence>
<dbReference type="GO" id="GO:0005506">
    <property type="term" value="F:iron ion binding"/>
    <property type="evidence" value="ECO:0007669"/>
    <property type="project" value="InterPro"/>
</dbReference>
<evidence type="ECO:0000256" key="12">
    <source>
        <dbReference type="PIRSR" id="PIRSR602401-1"/>
    </source>
</evidence>
<dbReference type="InParanoid" id="K2S454"/>
<dbReference type="STRING" id="1126212.K2S454"/>
<evidence type="ECO:0000256" key="9">
    <source>
        <dbReference type="ARBA" id="ARBA00023004"/>
    </source>
</evidence>
<comment type="cofactor">
    <cofactor evidence="1 12">
        <name>heme</name>
        <dbReference type="ChEBI" id="CHEBI:30413"/>
    </cofactor>
</comment>
<dbReference type="InterPro" id="IPR001128">
    <property type="entry name" value="Cyt_P450"/>
</dbReference>
<dbReference type="HOGENOM" id="CLU_001570_14_11_1"/>
<dbReference type="GO" id="GO:0016705">
    <property type="term" value="F:oxidoreductase activity, acting on paired donors, with incorporation or reduction of molecular oxygen"/>
    <property type="evidence" value="ECO:0007669"/>
    <property type="project" value="InterPro"/>
</dbReference>
<dbReference type="Pfam" id="PF00067">
    <property type="entry name" value="p450"/>
    <property type="match status" value="1"/>
</dbReference>
<evidence type="ECO:0000256" key="10">
    <source>
        <dbReference type="ARBA" id="ARBA00023033"/>
    </source>
</evidence>
<dbReference type="Proteomes" id="UP000007129">
    <property type="component" value="Unassembled WGS sequence"/>
</dbReference>
<dbReference type="InterPro" id="IPR002401">
    <property type="entry name" value="Cyt_P450_E_grp-I"/>
</dbReference>
<sequence>MISTRTTVLALLVVVASRFLYRALCSLFLHPLNIYPGPKLNAVTKLPYINQILRGTAHVYIRALHEKYGDIVRITPEELSYSCDAWRDIYGHMTGGRESFAKDLSFLGPDMIGSNGIMRAQGDTNHARIRKVFSHAFSDRALKDQAPIFQGYVDQLVGNIRKILHEDEKARIPISDLYNFLTFDIMGDLTFGEPLGLLTDGKYSTWVASVFGSLQLVIVSRILRWYPWLNGTFQALLPRSIKEKRQRTVSHTVDCLDKRLARGETDRPDIWTCVMKHKEEDRLTYPEMQSSASTFMIAGTETTATLLSGLTFLLLKHPDVLEKLVREVRSTFSTADDIDISSLARLEYLNACIEEALRIYPPVPIGFPRVVPKHGAFVGGQPVPAGISLAVSPFAAFHSEKNFHLADQFIPERWLGDPRFGSDKRSVLQPFSYGPRNCLGKNLAYHEMRLAMTKVLYNFDLVNLCEESQDWMNQKVFGVWQKPKLMVQLKEQNGLWV</sequence>
<keyword evidence="9 12" id="KW-0408">Iron</keyword>
<dbReference type="InterPro" id="IPR036396">
    <property type="entry name" value="Cyt_P450_sf"/>
</dbReference>
<keyword evidence="8 13" id="KW-0560">Oxidoreductase</keyword>
<dbReference type="PANTHER" id="PTHR24305:SF210">
    <property type="entry name" value="CYTOCHROME P450 MONOOXYGENASE ASQL-RELATED"/>
    <property type="match status" value="1"/>
</dbReference>